<feature type="binding site" evidence="6">
    <location>
        <position position="150"/>
    </location>
    <ligand>
        <name>NAD(+)</name>
        <dbReference type="ChEBI" id="CHEBI:57540"/>
    </ligand>
</feature>
<feature type="binding site" evidence="6">
    <location>
        <position position="216"/>
    </location>
    <ligand>
        <name>NAD(+)</name>
        <dbReference type="ChEBI" id="CHEBI:57540"/>
    </ligand>
</feature>
<dbReference type="EC" id="1.4.1.21" evidence="6"/>
<dbReference type="PANTHER" id="PTHR31873">
    <property type="entry name" value="L-ASPARTATE DEHYDROGENASE-RELATED"/>
    <property type="match status" value="1"/>
</dbReference>
<dbReference type="SUPFAM" id="SSF51735">
    <property type="entry name" value="NAD(P)-binding Rossmann-fold domains"/>
    <property type="match status" value="1"/>
</dbReference>
<keyword evidence="10" id="KW-1185">Reference proteome</keyword>
<dbReference type="RefSeq" id="WP_247027097.1">
    <property type="nucleotide sequence ID" value="NZ_JALKCH010000003.1"/>
</dbReference>
<feature type="domain" description="Aspartate dehydrogenase" evidence="7">
    <location>
        <begin position="196"/>
        <end position="276"/>
    </location>
</feature>
<keyword evidence="3 6" id="KW-0521">NADP</keyword>
<dbReference type="PANTHER" id="PTHR31873:SF6">
    <property type="entry name" value="ASPARTATE DEHYDROGENASE DOMAIN-CONTAINING PROTEIN"/>
    <property type="match status" value="1"/>
</dbReference>
<comment type="catalytic activity">
    <reaction evidence="6">
        <text>L-aspartate + NADP(+) + H2O = oxaloacetate + NH4(+) + NADPH + H(+)</text>
        <dbReference type="Rhea" id="RHEA:11784"/>
        <dbReference type="ChEBI" id="CHEBI:15377"/>
        <dbReference type="ChEBI" id="CHEBI:15378"/>
        <dbReference type="ChEBI" id="CHEBI:16452"/>
        <dbReference type="ChEBI" id="CHEBI:28938"/>
        <dbReference type="ChEBI" id="CHEBI:29991"/>
        <dbReference type="ChEBI" id="CHEBI:57783"/>
        <dbReference type="ChEBI" id="CHEBI:58349"/>
        <dbReference type="EC" id="1.4.1.21"/>
    </reaction>
</comment>
<protein>
    <recommendedName>
        <fullName evidence="6">L-aspartate dehydrogenase</fullName>
        <ecNumber evidence="6">1.4.1.21</ecNumber>
    </recommendedName>
</protein>
<dbReference type="InterPro" id="IPR002811">
    <property type="entry name" value="Asp_DH"/>
</dbReference>
<dbReference type="Gene3D" id="3.30.360.10">
    <property type="entry name" value="Dihydrodipicolinate Reductase, domain 2"/>
    <property type="match status" value="1"/>
</dbReference>
<sequence>MTDDAGAREASGPPPRARDATVHVGLIGFGAIGRDLNARLAASRPGPLAGPAIRQTVLLRRHGADDAPPEGLAAGTEVVHDLDALLDAHPHVVVEAAGQAAIREMGPALLEAGIDLVAASSGALGDDALLARLLAAAKRGKARLIVPSGALGGLDYLAALREEPRARAVYTSRKPPSAWVAELAALGHDAGMLSGTVTLFEGSAAEAARLYPRNLNAGLTLALAFGAERLTVRVVADPAVEHNTHEIEVESPLGAASMRFSNWPSTLNPKTSALTAPGLAAAVRRHIATFVI</sequence>
<evidence type="ECO:0000256" key="3">
    <source>
        <dbReference type="ARBA" id="ARBA00022857"/>
    </source>
</evidence>
<dbReference type="Pfam" id="PF03447">
    <property type="entry name" value="NAD_binding_3"/>
    <property type="match status" value="1"/>
</dbReference>
<dbReference type="InterPro" id="IPR020626">
    <property type="entry name" value="Asp_DH_prok"/>
</dbReference>
<dbReference type="InterPro" id="IPR005106">
    <property type="entry name" value="Asp/hSer_DH_NAD-bd"/>
</dbReference>
<evidence type="ECO:0000259" key="7">
    <source>
        <dbReference type="Pfam" id="PF01958"/>
    </source>
</evidence>
<dbReference type="PIRSF" id="PIRSF005227">
    <property type="entry name" value="Asp_dh_NAD_syn"/>
    <property type="match status" value="1"/>
</dbReference>
<evidence type="ECO:0000256" key="2">
    <source>
        <dbReference type="ARBA" id="ARBA00022642"/>
    </source>
</evidence>
<organism evidence="9 10">
    <name type="scientific">Ancylobacter crimeensis</name>
    <dbReference type="NCBI Taxonomy" id="2579147"/>
    <lineage>
        <taxon>Bacteria</taxon>
        <taxon>Pseudomonadati</taxon>
        <taxon>Pseudomonadota</taxon>
        <taxon>Alphaproteobacteria</taxon>
        <taxon>Hyphomicrobiales</taxon>
        <taxon>Xanthobacteraceae</taxon>
        <taxon>Ancylobacter</taxon>
    </lineage>
</organism>
<dbReference type="InterPro" id="IPR011182">
    <property type="entry name" value="L-Asp_DH"/>
</dbReference>
<dbReference type="HAMAP" id="MF_01265">
    <property type="entry name" value="NadX"/>
    <property type="match status" value="1"/>
</dbReference>
<proteinExistence type="inferred from homology"/>
<keyword evidence="4 6" id="KW-0560">Oxidoreductase</keyword>
<comment type="pathway">
    <text evidence="6">Cofactor biosynthesis; NAD(+) biosynthesis; iminoaspartate from L-aspartate (dehydrogenase route): step 1/1.</text>
</comment>
<dbReference type="EMBL" id="JALKCH010000003">
    <property type="protein sequence ID" value="MCK0196211.1"/>
    <property type="molecule type" value="Genomic_DNA"/>
</dbReference>
<feature type="active site" evidence="6">
    <location>
        <position position="245"/>
    </location>
</feature>
<comment type="catalytic activity">
    <reaction evidence="6">
        <text>L-aspartate + NAD(+) + H2O = oxaloacetate + NH4(+) + NADH + H(+)</text>
        <dbReference type="Rhea" id="RHEA:11788"/>
        <dbReference type="ChEBI" id="CHEBI:15377"/>
        <dbReference type="ChEBI" id="CHEBI:15378"/>
        <dbReference type="ChEBI" id="CHEBI:16452"/>
        <dbReference type="ChEBI" id="CHEBI:28938"/>
        <dbReference type="ChEBI" id="CHEBI:29991"/>
        <dbReference type="ChEBI" id="CHEBI:57540"/>
        <dbReference type="ChEBI" id="CHEBI:57945"/>
        <dbReference type="EC" id="1.4.1.21"/>
    </reaction>
</comment>
<dbReference type="SUPFAM" id="SSF55347">
    <property type="entry name" value="Glyceraldehyde-3-phosphate dehydrogenase-like, C-terminal domain"/>
    <property type="match status" value="1"/>
</dbReference>
<comment type="miscellaneous">
    <text evidence="6">The iminoaspartate product is unstable in aqueous solution and can decompose to oxaloacetate and ammonia.</text>
</comment>
<dbReference type="Pfam" id="PF01958">
    <property type="entry name" value="Asp_DH_C"/>
    <property type="match status" value="1"/>
</dbReference>
<dbReference type="Proteomes" id="UP001203284">
    <property type="component" value="Unassembled WGS sequence"/>
</dbReference>
<evidence type="ECO:0000313" key="10">
    <source>
        <dbReference type="Proteomes" id="UP001203284"/>
    </source>
</evidence>
<keyword evidence="5 6" id="KW-0520">NAD</keyword>
<evidence type="ECO:0000256" key="1">
    <source>
        <dbReference type="ARBA" id="ARBA00008331"/>
    </source>
</evidence>
<keyword evidence="2 6" id="KW-0662">Pyridine nucleotide biosynthesis</keyword>
<comment type="function">
    <text evidence="6">Specifically catalyzes the NAD or NADP-dependent dehydrogenation of L-aspartate to iminoaspartate.</text>
</comment>
<comment type="similarity">
    <text evidence="1 6">Belongs to the L-aspartate dehydrogenase family.</text>
</comment>
<accession>A0ABT0D8E5</accession>
<evidence type="ECO:0000259" key="8">
    <source>
        <dbReference type="Pfam" id="PF03447"/>
    </source>
</evidence>
<gene>
    <name evidence="6" type="primary">nadX</name>
    <name evidence="9" type="ORF">MWN34_04725</name>
</gene>
<evidence type="ECO:0000313" key="9">
    <source>
        <dbReference type="EMBL" id="MCK0196211.1"/>
    </source>
</evidence>
<dbReference type="Gene3D" id="3.40.50.720">
    <property type="entry name" value="NAD(P)-binding Rossmann-like Domain"/>
    <property type="match status" value="1"/>
</dbReference>
<comment type="caution">
    <text evidence="9">The sequence shown here is derived from an EMBL/GenBank/DDBJ whole genome shotgun (WGS) entry which is preliminary data.</text>
</comment>
<name>A0ABT0D8E5_9HYPH</name>
<feature type="domain" description="Aspartate/homoserine dehydrogenase NAD-binding" evidence="8">
    <location>
        <begin position="28"/>
        <end position="147"/>
    </location>
</feature>
<evidence type="ECO:0000256" key="5">
    <source>
        <dbReference type="ARBA" id="ARBA00023027"/>
    </source>
</evidence>
<evidence type="ECO:0000256" key="4">
    <source>
        <dbReference type="ARBA" id="ARBA00023002"/>
    </source>
</evidence>
<dbReference type="InterPro" id="IPR036291">
    <property type="entry name" value="NAD(P)-bd_dom_sf"/>
</dbReference>
<evidence type="ECO:0000256" key="6">
    <source>
        <dbReference type="HAMAP-Rule" id="MF_01265"/>
    </source>
</evidence>
<reference evidence="9 10" key="1">
    <citation type="submission" date="2022-04" db="EMBL/GenBank/DDBJ databases">
        <authorList>
            <person name="Grouzdev D.S."/>
            <person name="Pantiukh K.S."/>
            <person name="Krutkina M.S."/>
        </authorList>
    </citation>
    <scope>NUCLEOTIDE SEQUENCE [LARGE SCALE GENOMIC DNA]</scope>
    <source>
        <strain evidence="9 10">6x-1</strain>
    </source>
</reference>